<evidence type="ECO:0000313" key="1">
    <source>
        <dbReference type="EMBL" id="NNG59792.1"/>
    </source>
</evidence>
<proteinExistence type="predicted"/>
<comment type="caution">
    <text evidence="1">The sequence shown here is derived from an EMBL/GenBank/DDBJ whole genome shotgun (WGS) entry which is preliminary data.</text>
</comment>
<protein>
    <submittedName>
        <fullName evidence="1">Uncharacterized protein</fullName>
    </submittedName>
</protein>
<dbReference type="Proteomes" id="UP000550136">
    <property type="component" value="Unassembled WGS sequence"/>
</dbReference>
<accession>A0A7Y2KTC7</accession>
<reference evidence="1 2" key="1">
    <citation type="submission" date="2020-05" db="EMBL/GenBank/DDBJ databases">
        <title>Draft Genome Sequences of Sphingomonas sp. Isolated from the International Space Station.</title>
        <authorList>
            <person name="Bijlani S."/>
            <person name="Singh N.K."/>
            <person name="Mason C.E."/>
            <person name="Wang C.C."/>
            <person name="Venkateswaran K."/>
        </authorList>
    </citation>
    <scope>NUCLEOTIDE SEQUENCE [LARGE SCALE GENOMIC DNA]</scope>
    <source>
        <strain evidence="1 2">FKI-L5-BR-P1</strain>
    </source>
</reference>
<name>A0A7Y2KTC7_SPHPI</name>
<sequence>MTDHIDLIQQAAAGSTSAHLGLVDLAIAAGASGSCRQIESLAAAETWARLAAAGGGKEENRALVGVLLARAEFEISRCAVYNAQWYEGEARRVLKLLVALDDADARQALEELGAPPQGEHHEPDLLVFTNLAAAARGDLAALGSLCDEAFRLLHDGQSDPIEALTAGELYARLASASGDADHMRRLAGVLLKRAEYEYREGWAALADNAVAEAAVLLSILVDTGDHSMSSWLSMLVNESSMPAIATATRHRPTILKFIEPQGTC</sequence>
<dbReference type="AlphaFoldDB" id="A0A7Y2KTC7"/>
<gene>
    <name evidence="1" type="ORF">HKX06_20840</name>
</gene>
<dbReference type="EMBL" id="JABEOU010000064">
    <property type="protein sequence ID" value="NNG59792.1"/>
    <property type="molecule type" value="Genomic_DNA"/>
</dbReference>
<dbReference type="RefSeq" id="WP_170171026.1">
    <property type="nucleotide sequence ID" value="NZ_JABEOU010000064.1"/>
</dbReference>
<evidence type="ECO:0000313" key="2">
    <source>
        <dbReference type="Proteomes" id="UP000550136"/>
    </source>
</evidence>
<organism evidence="1 2">
    <name type="scientific">Sphingomonas paucimobilis</name>
    <name type="common">Pseudomonas paucimobilis</name>
    <dbReference type="NCBI Taxonomy" id="13689"/>
    <lineage>
        <taxon>Bacteria</taxon>
        <taxon>Pseudomonadati</taxon>
        <taxon>Pseudomonadota</taxon>
        <taxon>Alphaproteobacteria</taxon>
        <taxon>Sphingomonadales</taxon>
        <taxon>Sphingomonadaceae</taxon>
        <taxon>Sphingomonas</taxon>
    </lineage>
</organism>